<feature type="transmembrane region" description="Helical" evidence="2">
    <location>
        <begin position="553"/>
        <end position="576"/>
    </location>
</feature>
<dbReference type="InterPro" id="IPR027417">
    <property type="entry name" value="P-loop_NTPase"/>
</dbReference>
<name>A0ABN1RFQ0_9ACTN</name>
<feature type="compositionally biased region" description="Polar residues" evidence="1">
    <location>
        <begin position="724"/>
        <end position="733"/>
    </location>
</feature>
<dbReference type="PROSITE" id="PS50837">
    <property type="entry name" value="NACHT"/>
    <property type="match status" value="1"/>
</dbReference>
<gene>
    <name evidence="4" type="ORF">GCM10009550_42190</name>
</gene>
<keyword evidence="5" id="KW-1185">Reference proteome</keyword>
<feature type="transmembrane region" description="Helical" evidence="2">
    <location>
        <begin position="597"/>
        <end position="618"/>
    </location>
</feature>
<dbReference type="SUPFAM" id="SSF52540">
    <property type="entry name" value="P-loop containing nucleoside triphosphate hydrolases"/>
    <property type="match status" value="1"/>
</dbReference>
<organism evidence="4 5">
    <name type="scientific">Actinocorallia libanotica</name>
    <dbReference type="NCBI Taxonomy" id="46162"/>
    <lineage>
        <taxon>Bacteria</taxon>
        <taxon>Bacillati</taxon>
        <taxon>Actinomycetota</taxon>
        <taxon>Actinomycetes</taxon>
        <taxon>Streptosporangiales</taxon>
        <taxon>Thermomonosporaceae</taxon>
        <taxon>Actinocorallia</taxon>
    </lineage>
</organism>
<accession>A0ABN1RFQ0</accession>
<feature type="transmembrane region" description="Helical" evidence="2">
    <location>
        <begin position="455"/>
        <end position="475"/>
    </location>
</feature>
<comment type="caution">
    <text evidence="4">The sequence shown here is derived from an EMBL/GenBank/DDBJ whole genome shotgun (WGS) entry which is preliminary data.</text>
</comment>
<feature type="transmembrane region" description="Helical" evidence="2">
    <location>
        <begin position="481"/>
        <end position="499"/>
    </location>
</feature>
<evidence type="ECO:0000259" key="3">
    <source>
        <dbReference type="PROSITE" id="PS50837"/>
    </source>
</evidence>
<keyword evidence="2" id="KW-0472">Membrane</keyword>
<keyword evidence="2" id="KW-1133">Transmembrane helix</keyword>
<feature type="transmembrane region" description="Helical" evidence="2">
    <location>
        <begin position="35"/>
        <end position="55"/>
    </location>
</feature>
<feature type="domain" description="NACHT" evidence="3">
    <location>
        <begin position="144"/>
        <end position="269"/>
    </location>
</feature>
<dbReference type="Proteomes" id="UP001500665">
    <property type="component" value="Unassembled WGS sequence"/>
</dbReference>
<keyword evidence="2" id="KW-0812">Transmembrane</keyword>
<evidence type="ECO:0000256" key="1">
    <source>
        <dbReference type="SAM" id="MobiDB-lite"/>
    </source>
</evidence>
<evidence type="ECO:0000256" key="2">
    <source>
        <dbReference type="SAM" id="Phobius"/>
    </source>
</evidence>
<dbReference type="InterPro" id="IPR007111">
    <property type="entry name" value="NACHT_NTPase"/>
</dbReference>
<dbReference type="Pfam" id="PF05729">
    <property type="entry name" value="NACHT"/>
    <property type="match status" value="1"/>
</dbReference>
<evidence type="ECO:0000313" key="4">
    <source>
        <dbReference type="EMBL" id="GAA0956314.1"/>
    </source>
</evidence>
<evidence type="ECO:0000313" key="5">
    <source>
        <dbReference type="Proteomes" id="UP001500665"/>
    </source>
</evidence>
<reference evidence="4 5" key="1">
    <citation type="journal article" date="2019" name="Int. J. Syst. Evol. Microbiol.">
        <title>The Global Catalogue of Microorganisms (GCM) 10K type strain sequencing project: providing services to taxonomists for standard genome sequencing and annotation.</title>
        <authorList>
            <consortium name="The Broad Institute Genomics Platform"/>
            <consortium name="The Broad Institute Genome Sequencing Center for Infectious Disease"/>
            <person name="Wu L."/>
            <person name="Ma J."/>
        </authorList>
    </citation>
    <scope>NUCLEOTIDE SEQUENCE [LARGE SCALE GENOMIC DNA]</scope>
    <source>
        <strain evidence="4 5">JCM 10696</strain>
    </source>
</reference>
<feature type="region of interest" description="Disordered" evidence="1">
    <location>
        <begin position="712"/>
        <end position="733"/>
    </location>
</feature>
<dbReference type="EMBL" id="BAAAHH010000017">
    <property type="protein sequence ID" value="GAA0956314.1"/>
    <property type="molecule type" value="Genomic_DNA"/>
</dbReference>
<dbReference type="Gene3D" id="3.40.50.300">
    <property type="entry name" value="P-loop containing nucleotide triphosphate hydrolases"/>
    <property type="match status" value="1"/>
</dbReference>
<feature type="transmembrane region" description="Helical" evidence="2">
    <location>
        <begin position="528"/>
        <end position="547"/>
    </location>
</feature>
<protein>
    <submittedName>
        <fullName evidence="4">NACHT domain-containing protein</fullName>
    </submittedName>
</protein>
<proteinExistence type="predicted"/>
<sequence>MSFRRAGLHVVAGVAGVVAAGIAVNQVLNDSKWNFWALGIAIGIAAVAESVKWWLDHHSPRPGVASAQQVDDAAAALAHLVAGQWESEAELRSLEDPDPMPVRWRLTPDPDLADTAGQAAAAGWDATGDEVEELAVQFRALGRCRLVVLGGPGSGKTTLAVQLLRELLRTRDENGREPVPVLLSASSWDTAVHRGVWEWIADQLALTYPALKAEAYGPDACRDLVTGPEPRVLPVIDGLDEIPPTNRIAVLEALNRSLGRGQLILTCRTTDWVDAVAAADTVLSGAAVIEPDPLTPRIAADYLRRCLRRAPSPAWQHLLGHLTAQDDIPASPLAEACSTPLGLWLVRAVYQPPATSAPAPDLTPLIDPAAYPSADDLRAHLFDQLIPALIRQRPPSTDPRHLFRPRLLHDPDDATRWLTWLAHHLTHPRAPEGQPRTRDFAWWHLARHTLAPKQLNIATALAIGLGVGLVAWLVAGLMAGLLGGVVFGLLLGLGAGLTVRRASNWLHDQPGYANLTLHSRKKDLVRKIATGLPLGLTFGFMFGLVFVTEVGLAFGFAFGLVFGLAVGLAVGLVEWTESPATADRVNTPTGVLNADRALAIFRLLVFGLGGGLVFGLVFGLAVGLAVGLGLGGGLAVGVQVGLLLGLLLGLRFGQHHAWWCYLLATLHLSRRGALPRDLMGVLDDAHRLGLLRAVGPMYQFRHADFQDHFAREASSETAEGSASTDRSGTSSAA</sequence>
<feature type="transmembrane region" description="Helical" evidence="2">
    <location>
        <begin position="624"/>
        <end position="648"/>
    </location>
</feature>